<evidence type="ECO:0000313" key="3">
    <source>
        <dbReference type="Proteomes" id="UP001209681"/>
    </source>
</evidence>
<keyword evidence="3" id="KW-1185">Reference proteome</keyword>
<gene>
    <name evidence="2" type="ORF">OOT00_03215</name>
</gene>
<dbReference type="RefSeq" id="WP_265423849.1">
    <property type="nucleotide sequence ID" value="NZ_JAPFPW010000002.1"/>
</dbReference>
<sequence length="71" mass="8604">MIPDRNERWKAAFVDMVKKMSSVRRIVTSSEEKKAENRGWEETEDEYRKRQAEWLEKMGEKKKKKAGQPRF</sequence>
<feature type="region of interest" description="Disordered" evidence="1">
    <location>
        <begin position="28"/>
        <end position="47"/>
    </location>
</feature>
<evidence type="ECO:0000256" key="1">
    <source>
        <dbReference type="SAM" id="MobiDB-lite"/>
    </source>
</evidence>
<feature type="compositionally biased region" description="Basic and acidic residues" evidence="1">
    <location>
        <begin position="30"/>
        <end position="47"/>
    </location>
</feature>
<accession>A0ABT3N6A7</accession>
<evidence type="ECO:0000313" key="2">
    <source>
        <dbReference type="EMBL" id="MCW7752991.1"/>
    </source>
</evidence>
<reference evidence="2 3" key="1">
    <citation type="submission" date="2022-11" db="EMBL/GenBank/DDBJ databases">
        <title>Desulfobotulus tamanensis H1 sp. nov. - anaerobic, alkaliphilic, sulphate reducing bacterium isolated from terrestrial mud volcano.</title>
        <authorList>
            <person name="Frolova A."/>
            <person name="Merkel A.Y."/>
            <person name="Slobodkin A.I."/>
        </authorList>
    </citation>
    <scope>NUCLEOTIDE SEQUENCE [LARGE SCALE GENOMIC DNA]</scope>
    <source>
        <strain evidence="2 3">H1</strain>
    </source>
</reference>
<protein>
    <submittedName>
        <fullName evidence="2">Uncharacterized protein</fullName>
    </submittedName>
</protein>
<name>A0ABT3N6A7_9BACT</name>
<dbReference type="EMBL" id="JAPFPW010000002">
    <property type="protein sequence ID" value="MCW7752991.1"/>
    <property type="molecule type" value="Genomic_DNA"/>
</dbReference>
<proteinExistence type="predicted"/>
<comment type="caution">
    <text evidence="2">The sequence shown here is derived from an EMBL/GenBank/DDBJ whole genome shotgun (WGS) entry which is preliminary data.</text>
</comment>
<dbReference type="Proteomes" id="UP001209681">
    <property type="component" value="Unassembled WGS sequence"/>
</dbReference>
<organism evidence="2 3">
    <name type="scientific">Desulfobotulus pelophilus</name>
    <dbReference type="NCBI Taxonomy" id="2823377"/>
    <lineage>
        <taxon>Bacteria</taxon>
        <taxon>Pseudomonadati</taxon>
        <taxon>Thermodesulfobacteriota</taxon>
        <taxon>Desulfobacteria</taxon>
        <taxon>Desulfobacterales</taxon>
        <taxon>Desulfobacteraceae</taxon>
        <taxon>Desulfobotulus</taxon>
    </lineage>
</organism>